<organism evidence="13 14">
    <name type="scientific">Ornithorhynchus anatinus</name>
    <name type="common">Duckbill platypus</name>
    <dbReference type="NCBI Taxonomy" id="9258"/>
    <lineage>
        <taxon>Eukaryota</taxon>
        <taxon>Metazoa</taxon>
        <taxon>Chordata</taxon>
        <taxon>Craniata</taxon>
        <taxon>Vertebrata</taxon>
        <taxon>Euteleostomi</taxon>
        <taxon>Mammalia</taxon>
        <taxon>Monotremata</taxon>
        <taxon>Ornithorhynchidae</taxon>
        <taxon>Ornithorhynchus</taxon>
    </lineage>
</organism>
<evidence type="ECO:0000256" key="6">
    <source>
        <dbReference type="ARBA" id="ARBA00022843"/>
    </source>
</evidence>
<evidence type="ECO:0000256" key="2">
    <source>
        <dbReference type="ARBA" id="ARBA00007163"/>
    </source>
</evidence>
<keyword evidence="9" id="KW-0010">Activator</keyword>
<dbReference type="GO" id="GO:0000122">
    <property type="term" value="P:negative regulation of transcription by RNA polymerase II"/>
    <property type="evidence" value="ECO:0000318"/>
    <property type="project" value="GO_Central"/>
</dbReference>
<dbReference type="GO" id="GO:1990622">
    <property type="term" value="C:CHOP-ATF3 complex"/>
    <property type="evidence" value="ECO:0000318"/>
    <property type="project" value="GO_Central"/>
</dbReference>
<evidence type="ECO:0000313" key="14">
    <source>
        <dbReference type="Proteomes" id="UP000002279"/>
    </source>
</evidence>
<feature type="compositionally biased region" description="Gly residues" evidence="12">
    <location>
        <begin position="102"/>
        <end position="112"/>
    </location>
</feature>
<evidence type="ECO:0000256" key="9">
    <source>
        <dbReference type="ARBA" id="ARBA00023159"/>
    </source>
</evidence>
<keyword evidence="8" id="KW-0238">DNA-binding</keyword>
<keyword evidence="5" id="KW-0597">Phosphoprotein</keyword>
<feature type="compositionally biased region" description="Basic residues" evidence="12">
    <location>
        <begin position="114"/>
        <end position="124"/>
    </location>
</feature>
<keyword evidence="7" id="KW-0805">Transcription regulation</keyword>
<keyword evidence="11" id="KW-0834">Unfolded protein response</keyword>
<evidence type="ECO:0000256" key="5">
    <source>
        <dbReference type="ARBA" id="ARBA00022553"/>
    </source>
</evidence>
<gene>
    <name evidence="13" type="primary">DDIT3</name>
</gene>
<dbReference type="GO" id="GO:0070059">
    <property type="term" value="P:intrinsic apoptotic signaling pathway in response to endoplasmic reticulum stress"/>
    <property type="evidence" value="ECO:0000318"/>
    <property type="project" value="GO_Central"/>
</dbReference>
<dbReference type="GO" id="GO:0036488">
    <property type="term" value="C:CHOP-C/EBP complex"/>
    <property type="evidence" value="ECO:0000318"/>
    <property type="project" value="GO_Central"/>
</dbReference>
<dbReference type="GO" id="GO:1990617">
    <property type="term" value="C:CHOP-ATF4 complex"/>
    <property type="evidence" value="ECO:0000318"/>
    <property type="project" value="GO_Central"/>
</dbReference>
<proteinExistence type="inferred from homology"/>
<dbReference type="AlphaFoldDB" id="A0A6I8MYR9"/>
<dbReference type="Proteomes" id="UP000002279">
    <property type="component" value="Chromosome 10"/>
</dbReference>
<keyword evidence="3" id="KW-0963">Cytoplasm</keyword>
<dbReference type="InterPro" id="IPR016670">
    <property type="entry name" value="DNA_damage_induc_transcript_3"/>
</dbReference>
<dbReference type="PANTHER" id="PTHR16833:SF0">
    <property type="entry name" value="DNA DAMAGE-INDUCIBLE TRANSCRIPT 3 PROTEIN"/>
    <property type="match status" value="1"/>
</dbReference>
<evidence type="ECO:0000256" key="3">
    <source>
        <dbReference type="ARBA" id="ARBA00022490"/>
    </source>
</evidence>
<dbReference type="GO" id="GO:0046982">
    <property type="term" value="F:protein heterodimerization activity"/>
    <property type="evidence" value="ECO:0000318"/>
    <property type="project" value="GO_Central"/>
</dbReference>
<evidence type="ECO:0000256" key="8">
    <source>
        <dbReference type="ARBA" id="ARBA00023125"/>
    </source>
</evidence>
<evidence type="ECO:0000256" key="7">
    <source>
        <dbReference type="ARBA" id="ARBA00023015"/>
    </source>
</evidence>
<comment type="subcellular location">
    <subcellularLocation>
        <location evidence="1">Cytoplasm</location>
    </subcellularLocation>
</comment>
<evidence type="ECO:0000256" key="11">
    <source>
        <dbReference type="ARBA" id="ARBA00023230"/>
    </source>
</evidence>
<dbReference type="Bgee" id="ENSOANG00000046641">
    <property type="expression patterns" value="Expressed in heart and 7 other cell types or tissues"/>
</dbReference>
<feature type="compositionally biased region" description="Low complexity" evidence="12">
    <location>
        <begin position="63"/>
        <end position="82"/>
    </location>
</feature>
<dbReference type="GO" id="GO:0006986">
    <property type="term" value="P:response to unfolded protein"/>
    <property type="evidence" value="ECO:0007669"/>
    <property type="project" value="UniProtKB-KW"/>
</dbReference>
<evidence type="ECO:0008006" key="15">
    <source>
        <dbReference type="Google" id="ProtNLM"/>
    </source>
</evidence>
<dbReference type="OMA" id="MVNLHKA"/>
<dbReference type="GO" id="GO:0001228">
    <property type="term" value="F:DNA-binding transcription activator activity, RNA polymerase II-specific"/>
    <property type="evidence" value="ECO:0000318"/>
    <property type="project" value="GO_Central"/>
</dbReference>
<comment type="similarity">
    <text evidence="2">Belongs to the bZIP family.</text>
</comment>
<sequence>MAAEPLPFPSPLGPLSGWELEAWYEDLQELLSSDEARPRSAPPNGAEQRQPLPTLDVAPLAWAAAAEESGPGSSTEPGPSTPRLNGQSPRAGRGDPSPPPAGEGGSPGGPRPGAGRRRRRRPRRQREAQGGPGTVARLLEENARLKREIEWLSAEVEGARRALIARVVSLPP</sequence>
<keyword evidence="6" id="KW-0832">Ubl conjugation</keyword>
<keyword evidence="10" id="KW-0804">Transcription</keyword>
<reference evidence="13" key="2">
    <citation type="submission" date="2025-08" db="UniProtKB">
        <authorList>
            <consortium name="Ensembl"/>
        </authorList>
    </citation>
    <scope>IDENTIFICATION</scope>
    <source>
        <strain evidence="13">Glennie</strain>
    </source>
</reference>
<evidence type="ECO:0000256" key="1">
    <source>
        <dbReference type="ARBA" id="ARBA00004496"/>
    </source>
</evidence>
<dbReference type="Ensembl" id="ENSOANT00000066225.1">
    <property type="protein sequence ID" value="ENSOANP00000033840.1"/>
    <property type="gene ID" value="ENSOANG00000046641.1"/>
</dbReference>
<evidence type="ECO:0000256" key="12">
    <source>
        <dbReference type="SAM" id="MobiDB-lite"/>
    </source>
</evidence>
<dbReference type="GO" id="GO:0006983">
    <property type="term" value="P:ER overload response"/>
    <property type="evidence" value="ECO:0000318"/>
    <property type="project" value="GO_Central"/>
</dbReference>
<feature type="region of interest" description="Disordered" evidence="12">
    <location>
        <begin position="29"/>
        <end position="138"/>
    </location>
</feature>
<dbReference type="GO" id="GO:0005737">
    <property type="term" value="C:cytoplasm"/>
    <property type="evidence" value="ECO:0000318"/>
    <property type="project" value="GO_Central"/>
</dbReference>
<protein>
    <recommendedName>
        <fullName evidence="15">DDIT3 protein</fullName>
    </recommendedName>
</protein>
<keyword evidence="14" id="KW-1185">Reference proteome</keyword>
<name>A0A6I8MYR9_ORNAN</name>
<evidence type="ECO:0000256" key="10">
    <source>
        <dbReference type="ARBA" id="ARBA00023163"/>
    </source>
</evidence>
<evidence type="ECO:0000313" key="13">
    <source>
        <dbReference type="Ensembl" id="ENSOANP00000033840.1"/>
    </source>
</evidence>
<evidence type="ECO:0000256" key="4">
    <source>
        <dbReference type="ARBA" id="ARBA00022491"/>
    </source>
</evidence>
<accession>A0A6I8MYR9</accession>
<dbReference type="InParanoid" id="A0A6I8MYR9"/>
<dbReference type="GeneTree" id="ENSGT00390000006305"/>
<dbReference type="GO" id="GO:0000978">
    <property type="term" value="F:RNA polymerase II cis-regulatory region sequence-specific DNA binding"/>
    <property type="evidence" value="ECO:0000318"/>
    <property type="project" value="GO_Central"/>
</dbReference>
<dbReference type="PANTHER" id="PTHR16833">
    <property type="entry name" value="DNA DAMAGE-INDUCIBLE TRANSCRIPT 3 DDIT3"/>
    <property type="match status" value="1"/>
</dbReference>
<reference evidence="13 14" key="1">
    <citation type="journal article" date="2008" name="Nature">
        <title>Genome analysis of the platypus reveals unique signatures of evolution.</title>
        <authorList>
            <person name="Warren W.C."/>
            <person name="Hillier L.W."/>
            <person name="Marshall Graves J.A."/>
            <person name="Birney E."/>
            <person name="Ponting C.P."/>
            <person name="Grutzner F."/>
            <person name="Belov K."/>
            <person name="Miller W."/>
            <person name="Clarke L."/>
            <person name="Chinwalla A.T."/>
            <person name="Yang S.P."/>
            <person name="Heger A."/>
            <person name="Locke D.P."/>
            <person name="Miethke P."/>
            <person name="Waters P.D."/>
            <person name="Veyrunes F."/>
            <person name="Fulton L."/>
            <person name="Fulton B."/>
            <person name="Graves T."/>
            <person name="Wallis J."/>
            <person name="Puente X.S."/>
            <person name="Lopez-Otin C."/>
            <person name="Ordonez G.R."/>
            <person name="Eichler E.E."/>
            <person name="Chen L."/>
            <person name="Cheng Z."/>
            <person name="Deakin J.E."/>
            <person name="Alsop A."/>
            <person name="Thompson K."/>
            <person name="Kirby P."/>
            <person name="Papenfuss A.T."/>
            <person name="Wakefield M.J."/>
            <person name="Olender T."/>
            <person name="Lancet D."/>
            <person name="Huttley G.A."/>
            <person name="Smit A.F."/>
            <person name="Pask A."/>
            <person name="Temple-Smith P."/>
            <person name="Batzer M.A."/>
            <person name="Walker J.A."/>
            <person name="Konkel M.K."/>
            <person name="Harris R.S."/>
            <person name="Whittington C.M."/>
            <person name="Wong E.S."/>
            <person name="Gemmell N.J."/>
            <person name="Buschiazzo E."/>
            <person name="Vargas Jentzsch I.M."/>
            <person name="Merkel A."/>
            <person name="Schmitz J."/>
            <person name="Zemann A."/>
            <person name="Churakov G."/>
            <person name="Kriegs J.O."/>
            <person name="Brosius J."/>
            <person name="Murchison E.P."/>
            <person name="Sachidanandam R."/>
            <person name="Smith C."/>
            <person name="Hannon G.J."/>
            <person name="Tsend-Ayush E."/>
            <person name="McMillan D."/>
            <person name="Attenborough R."/>
            <person name="Rens W."/>
            <person name="Ferguson-Smith M."/>
            <person name="Lefevre C.M."/>
            <person name="Sharp J.A."/>
            <person name="Nicholas K.R."/>
            <person name="Ray D.A."/>
            <person name="Kube M."/>
            <person name="Reinhardt R."/>
            <person name="Pringle T.H."/>
            <person name="Taylor J."/>
            <person name="Jones R.C."/>
            <person name="Nixon B."/>
            <person name="Dacheux J.L."/>
            <person name="Niwa H."/>
            <person name="Sekita Y."/>
            <person name="Huang X."/>
            <person name="Stark A."/>
            <person name="Kheradpour P."/>
            <person name="Kellis M."/>
            <person name="Flicek P."/>
            <person name="Chen Y."/>
            <person name="Webber C."/>
            <person name="Hardison R."/>
            <person name="Nelson J."/>
            <person name="Hallsworth-Pepin K."/>
            <person name="Delehaunty K."/>
            <person name="Markovic C."/>
            <person name="Minx P."/>
            <person name="Feng Y."/>
            <person name="Kremitzki C."/>
            <person name="Mitreva M."/>
            <person name="Glasscock J."/>
            <person name="Wylie T."/>
            <person name="Wohldmann P."/>
            <person name="Thiru P."/>
            <person name="Nhan M.N."/>
            <person name="Pohl C.S."/>
            <person name="Smith S.M."/>
            <person name="Hou S."/>
            <person name="Nefedov M."/>
            <person name="de Jong P.J."/>
            <person name="Renfree M.B."/>
            <person name="Mardis E.R."/>
            <person name="Wilson R.K."/>
        </authorList>
    </citation>
    <scope>NUCLEOTIDE SEQUENCE [LARGE SCALE GENOMIC DNA]</scope>
    <source>
        <strain evidence="13 14">Glennie</strain>
    </source>
</reference>
<keyword evidence="4" id="KW-0678">Repressor</keyword>
<reference evidence="13" key="3">
    <citation type="submission" date="2025-09" db="UniProtKB">
        <authorList>
            <consortium name="Ensembl"/>
        </authorList>
    </citation>
    <scope>IDENTIFICATION</scope>
    <source>
        <strain evidence="13">Glennie</strain>
    </source>
</reference>